<sequence>MDVLTLFDYGLEKELVLLKQIADYTTADIKKHSKTLEQVELAAVIGLLHAHVNRLPSPGGSLTCHDRILLCNLRNIMDGFSVVFKQRMVQIFSKYEYLVKIKDIHKEKSIIPRPVSFSGKKHKKTIKETKKQWNVDETPKVSLKDDVLLKAPKDKSFYMQEVDFDGAKQYLNELLEISHRNSSIRLDKIRETPQIHEVPKISEPHFQESHIQNVQTLHDMTVGDISKLIPERKMKTISYNLSGIVEIQADKSRKKSVDIYKNIYRVNTKFDKNFLTRPAELMDPVVVYCDVNKEDNMMSLVANETSIDFNFLTDNDELIDIVQYSHPRGMDFEEESSNVQLDGAYLMESTVEDLTVKEKENVIRPIPAISPCLLTPNIVIEETHSEMTDMVMLQERLEVLLIKKNGNVTFSEICPPDKTSKLIAAKTFKNLMVLWSKNAICLRQEGSEPHEIFITSQ</sequence>
<dbReference type="GeneID" id="106672408"/>
<dbReference type="Gene3D" id="1.10.10.580">
    <property type="entry name" value="Structural maintenance of chromosome 1. Chain E"/>
    <property type="match status" value="1"/>
</dbReference>
<keyword evidence="2" id="KW-1185">Reference proteome</keyword>
<evidence type="ECO:0000313" key="2">
    <source>
        <dbReference type="Proteomes" id="UP000494040"/>
    </source>
</evidence>
<accession>A0A8I6S9H6</accession>
<evidence type="ECO:0000313" key="1">
    <source>
        <dbReference type="EnsemblMetazoa" id="XP_014259297.1"/>
    </source>
</evidence>
<name>A0A8I6S9H6_CIMLE</name>
<dbReference type="RefSeq" id="XP_014259297.1">
    <property type="nucleotide sequence ID" value="XM_014403811.2"/>
</dbReference>
<protein>
    <submittedName>
        <fullName evidence="1">Uncharacterized protein</fullName>
    </submittedName>
</protein>
<dbReference type="EnsemblMetazoa" id="XM_014403811.2">
    <property type="protein sequence ID" value="XP_014259297.1"/>
    <property type="gene ID" value="LOC106672408"/>
</dbReference>
<dbReference type="Proteomes" id="UP000494040">
    <property type="component" value="Unassembled WGS sequence"/>
</dbReference>
<dbReference type="KEGG" id="clec:106672408"/>
<dbReference type="InterPro" id="IPR023093">
    <property type="entry name" value="ScpA-like_C"/>
</dbReference>
<proteinExistence type="predicted"/>
<organism evidence="1 2">
    <name type="scientific">Cimex lectularius</name>
    <name type="common">Bed bug</name>
    <name type="synonym">Acanthia lectularia</name>
    <dbReference type="NCBI Taxonomy" id="79782"/>
    <lineage>
        <taxon>Eukaryota</taxon>
        <taxon>Metazoa</taxon>
        <taxon>Ecdysozoa</taxon>
        <taxon>Arthropoda</taxon>
        <taxon>Hexapoda</taxon>
        <taxon>Insecta</taxon>
        <taxon>Pterygota</taxon>
        <taxon>Neoptera</taxon>
        <taxon>Paraneoptera</taxon>
        <taxon>Hemiptera</taxon>
        <taxon>Heteroptera</taxon>
        <taxon>Panheteroptera</taxon>
        <taxon>Cimicomorpha</taxon>
        <taxon>Cimicidae</taxon>
        <taxon>Cimex</taxon>
    </lineage>
</organism>
<dbReference type="AlphaFoldDB" id="A0A8I6S9H6"/>
<reference evidence="1" key="1">
    <citation type="submission" date="2022-01" db="UniProtKB">
        <authorList>
            <consortium name="EnsemblMetazoa"/>
        </authorList>
    </citation>
    <scope>IDENTIFICATION</scope>
</reference>